<dbReference type="Proteomes" id="UP000471152">
    <property type="component" value="Unassembled WGS sequence"/>
</dbReference>
<comment type="caution">
    <text evidence="3">The sequence shown here is derived from an EMBL/GenBank/DDBJ whole genome shotgun (WGS) entry which is preliminary data.</text>
</comment>
<feature type="chain" id="PRO_5038252062" description="Sensor domain-containing protein" evidence="2">
    <location>
        <begin position="23"/>
        <end position="248"/>
    </location>
</feature>
<reference evidence="3 5" key="1">
    <citation type="submission" date="2020-01" db="EMBL/GenBank/DDBJ databases">
        <title>the WGS Modestobacter muralis CPCC 204518.</title>
        <authorList>
            <person name="Jiang Z."/>
        </authorList>
    </citation>
    <scope>NUCLEOTIDE SEQUENCE [LARGE SCALE GENOMIC DNA]</scope>
    <source>
        <strain evidence="3 5">DSM 100205</strain>
    </source>
</reference>
<dbReference type="Proteomes" id="UP000468828">
    <property type="component" value="Unassembled WGS sequence"/>
</dbReference>
<evidence type="ECO:0000313" key="5">
    <source>
        <dbReference type="Proteomes" id="UP000468828"/>
    </source>
</evidence>
<reference evidence="4 6" key="2">
    <citation type="submission" date="2020-02" db="EMBL/GenBank/DDBJ databases">
        <title>The WGS of Modestobacter muralis DSM 100205.</title>
        <authorList>
            <person name="Jiang Z."/>
        </authorList>
    </citation>
    <scope>NUCLEOTIDE SEQUENCE [LARGE SCALE GENOMIC DNA]</scope>
    <source>
        <strain evidence="4 6">DSM 100205</strain>
    </source>
</reference>
<evidence type="ECO:0000313" key="4">
    <source>
        <dbReference type="EMBL" id="NEN51950.1"/>
    </source>
</evidence>
<name>A0A6P0ETT0_9ACTN</name>
<organism evidence="3 5">
    <name type="scientific">Modestobacter muralis</name>
    <dbReference type="NCBI Taxonomy" id="1608614"/>
    <lineage>
        <taxon>Bacteria</taxon>
        <taxon>Bacillati</taxon>
        <taxon>Actinomycetota</taxon>
        <taxon>Actinomycetes</taxon>
        <taxon>Geodermatophilales</taxon>
        <taxon>Geodermatophilaceae</taxon>
        <taxon>Modestobacter</taxon>
    </lineage>
</organism>
<evidence type="ECO:0008006" key="7">
    <source>
        <dbReference type="Google" id="ProtNLM"/>
    </source>
</evidence>
<evidence type="ECO:0000313" key="3">
    <source>
        <dbReference type="EMBL" id="NEK95062.1"/>
    </source>
</evidence>
<evidence type="ECO:0000256" key="1">
    <source>
        <dbReference type="SAM" id="MobiDB-lite"/>
    </source>
</evidence>
<feature type="signal peptide" evidence="2">
    <location>
        <begin position="1"/>
        <end position="22"/>
    </location>
</feature>
<dbReference type="RefSeq" id="WP_163611629.1">
    <property type="nucleotide sequence ID" value="NZ_JAAGWB010000036.1"/>
</dbReference>
<gene>
    <name evidence="4" type="ORF">G3R41_13545</name>
    <name evidence="3" type="ORF">GCU67_12890</name>
</gene>
<keyword evidence="5" id="KW-1185">Reference proteome</keyword>
<dbReference type="EMBL" id="JAAGWB010000036">
    <property type="protein sequence ID" value="NEN51950.1"/>
    <property type="molecule type" value="Genomic_DNA"/>
</dbReference>
<dbReference type="EMBL" id="JAAGWH010000034">
    <property type="protein sequence ID" value="NEK95062.1"/>
    <property type="molecule type" value="Genomic_DNA"/>
</dbReference>
<keyword evidence="2" id="KW-0732">Signal</keyword>
<dbReference type="PROSITE" id="PS51257">
    <property type="entry name" value="PROKAR_LIPOPROTEIN"/>
    <property type="match status" value="1"/>
</dbReference>
<dbReference type="AlphaFoldDB" id="A0A6P0ETT0"/>
<accession>A0A6P0ETT0</accession>
<feature type="region of interest" description="Disordered" evidence="1">
    <location>
        <begin position="17"/>
        <end position="73"/>
    </location>
</feature>
<sequence>MRRLLLPLAVATALTLTGCTGSDDAPPAAASSTATSAPTLGPTATAESTPTATAEPSAAEAAEAASADADPAAARDPAGAAVAIALRATDLPAGWTVQANPLGEGTAIADNPSLDGICDQRFGSEVHRTSKQPVVAVDPAGAAQLSSEAISYDTAEAASSAVRELVAAFSSCPPDTYTFQPAPSAEGLAEMSVVFQYQLADGTTQVVVAQAVGQVLSVLIGDDPAITTAAGRAIATRMSALPAAAIGG</sequence>
<evidence type="ECO:0000313" key="6">
    <source>
        <dbReference type="Proteomes" id="UP000471152"/>
    </source>
</evidence>
<evidence type="ECO:0000256" key="2">
    <source>
        <dbReference type="SAM" id="SignalP"/>
    </source>
</evidence>
<protein>
    <recommendedName>
        <fullName evidence="7">Sensor domain-containing protein</fullName>
    </recommendedName>
</protein>
<proteinExistence type="predicted"/>